<comment type="caution">
    <text evidence="1">The sequence shown here is derived from an EMBL/GenBank/DDBJ whole genome shotgun (WGS) entry which is preliminary data.</text>
</comment>
<reference evidence="1" key="1">
    <citation type="submission" date="2021-12" db="EMBL/GenBank/DDBJ databases">
        <title>Comparative genomics, transcriptomics and evolutionary studies reveal genomic signatures of adaptation to plant cell wall in hemibiotrophic fungi.</title>
        <authorList>
            <consortium name="DOE Joint Genome Institute"/>
            <person name="Baroncelli R."/>
            <person name="Diaz J.F."/>
            <person name="Benocci T."/>
            <person name="Peng M."/>
            <person name="Battaglia E."/>
            <person name="Haridas S."/>
            <person name="Andreopoulos W."/>
            <person name="Labutti K."/>
            <person name="Pangilinan J."/>
            <person name="Floch G.L."/>
            <person name="Makela M.R."/>
            <person name="Henrissat B."/>
            <person name="Grigoriev I.V."/>
            <person name="Crouch J.A."/>
            <person name="De Vries R.P."/>
            <person name="Sukno S.A."/>
            <person name="Thon M.R."/>
        </authorList>
    </citation>
    <scope>NUCLEOTIDE SEQUENCE</scope>
    <source>
        <strain evidence="1">CBS 112980</strain>
    </source>
</reference>
<organism evidence="1 2">
    <name type="scientific">Glomerella acutata</name>
    <name type="common">Colletotrichum acutatum</name>
    <dbReference type="NCBI Taxonomy" id="27357"/>
    <lineage>
        <taxon>Eukaryota</taxon>
        <taxon>Fungi</taxon>
        <taxon>Dikarya</taxon>
        <taxon>Ascomycota</taxon>
        <taxon>Pezizomycotina</taxon>
        <taxon>Sordariomycetes</taxon>
        <taxon>Hypocreomycetidae</taxon>
        <taxon>Glomerellales</taxon>
        <taxon>Glomerellaceae</taxon>
        <taxon>Colletotrichum</taxon>
        <taxon>Colletotrichum acutatum species complex</taxon>
    </lineage>
</organism>
<dbReference type="RefSeq" id="XP_060368778.1">
    <property type="nucleotide sequence ID" value="XM_060507456.1"/>
</dbReference>
<protein>
    <submittedName>
        <fullName evidence="1">Uncharacterized protein</fullName>
    </submittedName>
</protein>
<evidence type="ECO:0000313" key="1">
    <source>
        <dbReference type="EMBL" id="KAK1728723.1"/>
    </source>
</evidence>
<accession>A0AAD8UVT8</accession>
<keyword evidence="2" id="KW-1185">Reference proteome</keyword>
<sequence length="66" mass="7630">MVNQKAERSVTGIRKWRGRMIQRSGSTDTLADHRGNISFLCFSAMGFISNQSRIQERKKKRLGEMQ</sequence>
<dbReference type="EMBL" id="JAHMHS010000015">
    <property type="protein sequence ID" value="KAK1728723.1"/>
    <property type="molecule type" value="Genomic_DNA"/>
</dbReference>
<evidence type="ECO:0000313" key="2">
    <source>
        <dbReference type="Proteomes" id="UP001244207"/>
    </source>
</evidence>
<dbReference type="AlphaFoldDB" id="A0AAD8UVT8"/>
<name>A0AAD8UVT8_GLOAC</name>
<proteinExistence type="predicted"/>
<gene>
    <name evidence="1" type="ORF">BDZ83DRAFT_607919</name>
</gene>
<dbReference type="GeneID" id="85391355"/>
<dbReference type="Proteomes" id="UP001244207">
    <property type="component" value="Unassembled WGS sequence"/>
</dbReference>